<dbReference type="Gene3D" id="1.20.200.10">
    <property type="entry name" value="Fumarase/aspartase (Central domain)"/>
    <property type="match status" value="1"/>
</dbReference>
<protein>
    <recommendedName>
        <fullName evidence="4">Histidine ammonia-lyase</fullName>
    </recommendedName>
</protein>
<dbReference type="InterPro" id="IPR008948">
    <property type="entry name" value="L-Aspartase-like"/>
</dbReference>
<gene>
    <name evidence="2" type="ORF">KDK_45450</name>
</gene>
<dbReference type="Pfam" id="PF00221">
    <property type="entry name" value="Lyase_aromatic"/>
    <property type="match status" value="1"/>
</dbReference>
<dbReference type="GO" id="GO:0016841">
    <property type="term" value="F:ammonia-lyase activity"/>
    <property type="evidence" value="ECO:0007669"/>
    <property type="project" value="UniProtKB-ARBA"/>
</dbReference>
<organism evidence="2 3">
    <name type="scientific">Dictyobacter kobayashii</name>
    <dbReference type="NCBI Taxonomy" id="2014872"/>
    <lineage>
        <taxon>Bacteria</taxon>
        <taxon>Bacillati</taxon>
        <taxon>Chloroflexota</taxon>
        <taxon>Ktedonobacteria</taxon>
        <taxon>Ktedonobacterales</taxon>
        <taxon>Dictyobacteraceae</taxon>
        <taxon>Dictyobacter</taxon>
    </lineage>
</organism>
<keyword evidence="1" id="KW-0456">Lyase</keyword>
<accession>A0A402ANZ0</accession>
<dbReference type="Proteomes" id="UP000287188">
    <property type="component" value="Unassembled WGS sequence"/>
</dbReference>
<dbReference type="InterPro" id="IPR001106">
    <property type="entry name" value="Aromatic_Lyase"/>
</dbReference>
<evidence type="ECO:0000256" key="1">
    <source>
        <dbReference type="ARBA" id="ARBA00023239"/>
    </source>
</evidence>
<comment type="caution">
    <text evidence="2">The sequence shown here is derived from an EMBL/GenBank/DDBJ whole genome shotgun (WGS) entry which is preliminary data.</text>
</comment>
<reference evidence="3" key="1">
    <citation type="submission" date="2018-12" db="EMBL/GenBank/DDBJ databases">
        <title>Tengunoibacter tsumagoiensis gen. nov., sp. nov., Dictyobacter kobayashii sp. nov., D. alpinus sp. nov., and D. joshuensis sp. nov. and description of Dictyobacteraceae fam. nov. within the order Ktedonobacterales isolated from Tengu-no-mugimeshi.</title>
        <authorList>
            <person name="Wang C.M."/>
            <person name="Zheng Y."/>
            <person name="Sakai Y."/>
            <person name="Toyoda A."/>
            <person name="Minakuchi Y."/>
            <person name="Abe K."/>
            <person name="Yokota A."/>
            <person name="Yabe S."/>
        </authorList>
    </citation>
    <scope>NUCLEOTIDE SEQUENCE [LARGE SCALE GENOMIC DNA]</scope>
    <source>
        <strain evidence="3">Uno11</strain>
    </source>
</reference>
<evidence type="ECO:0000313" key="3">
    <source>
        <dbReference type="Proteomes" id="UP000287188"/>
    </source>
</evidence>
<proteinExistence type="predicted"/>
<dbReference type="EMBL" id="BIFS01000001">
    <property type="protein sequence ID" value="GCE20745.1"/>
    <property type="molecule type" value="Genomic_DNA"/>
</dbReference>
<dbReference type="PANTHER" id="PTHR10362">
    <property type="entry name" value="HISTIDINE AMMONIA-LYASE"/>
    <property type="match status" value="1"/>
</dbReference>
<dbReference type="SUPFAM" id="SSF48557">
    <property type="entry name" value="L-aspartase-like"/>
    <property type="match status" value="1"/>
</dbReference>
<evidence type="ECO:0008006" key="4">
    <source>
        <dbReference type="Google" id="ProtNLM"/>
    </source>
</evidence>
<sequence length="120" mass="13182">MIAQYVAASLVNEIKVMAHPASIDSIPTSAGMEDFVSMGVTSAHKLRRVIEQTQQVLAIELLCAAQLLDFRLPLAPGKGVEQAKELVREYVTTLKEDRVLSHDIEKLVQLIQSGQVAEIE</sequence>
<name>A0A402ANZ0_9CHLR</name>
<dbReference type="AlphaFoldDB" id="A0A402ANZ0"/>
<evidence type="ECO:0000313" key="2">
    <source>
        <dbReference type="EMBL" id="GCE20745.1"/>
    </source>
</evidence>
<keyword evidence="3" id="KW-1185">Reference proteome</keyword>